<feature type="compositionally biased region" description="Low complexity" evidence="1">
    <location>
        <begin position="404"/>
        <end position="420"/>
    </location>
</feature>
<comment type="caution">
    <text evidence="2">The sequence shown here is derived from an EMBL/GenBank/DDBJ whole genome shotgun (WGS) entry which is preliminary data.</text>
</comment>
<organism evidence="2 3">
    <name type="scientific">Polytolypa hystricis (strain UAMH7299)</name>
    <dbReference type="NCBI Taxonomy" id="1447883"/>
    <lineage>
        <taxon>Eukaryota</taxon>
        <taxon>Fungi</taxon>
        <taxon>Dikarya</taxon>
        <taxon>Ascomycota</taxon>
        <taxon>Pezizomycotina</taxon>
        <taxon>Eurotiomycetes</taxon>
        <taxon>Eurotiomycetidae</taxon>
        <taxon>Onygenales</taxon>
        <taxon>Onygenales incertae sedis</taxon>
        <taxon>Polytolypa</taxon>
    </lineage>
</organism>
<proteinExistence type="predicted"/>
<feature type="compositionally biased region" description="Low complexity" evidence="1">
    <location>
        <begin position="427"/>
        <end position="439"/>
    </location>
</feature>
<feature type="region of interest" description="Disordered" evidence="1">
    <location>
        <begin position="594"/>
        <end position="676"/>
    </location>
</feature>
<feature type="compositionally biased region" description="Acidic residues" evidence="1">
    <location>
        <begin position="868"/>
        <end position="879"/>
    </location>
</feature>
<feature type="compositionally biased region" description="Low complexity" evidence="1">
    <location>
        <begin position="507"/>
        <end position="522"/>
    </location>
</feature>
<dbReference type="STRING" id="1447883.A0A2B7XAT1"/>
<feature type="compositionally biased region" description="Polar residues" evidence="1">
    <location>
        <begin position="69"/>
        <end position="94"/>
    </location>
</feature>
<feature type="region of interest" description="Disordered" evidence="1">
    <location>
        <begin position="861"/>
        <end position="920"/>
    </location>
</feature>
<protein>
    <submittedName>
        <fullName evidence="2">Uncharacterized protein</fullName>
    </submittedName>
</protein>
<feature type="region of interest" description="Disordered" evidence="1">
    <location>
        <begin position="724"/>
        <end position="744"/>
    </location>
</feature>
<accession>A0A2B7XAT1</accession>
<feature type="compositionally biased region" description="Basic residues" evidence="1">
    <location>
        <begin position="908"/>
        <end position="920"/>
    </location>
</feature>
<keyword evidence="3" id="KW-1185">Reference proteome</keyword>
<feature type="region of interest" description="Disordered" evidence="1">
    <location>
        <begin position="134"/>
        <end position="211"/>
    </location>
</feature>
<dbReference type="Proteomes" id="UP000224634">
    <property type="component" value="Unassembled WGS sequence"/>
</dbReference>
<feature type="region of interest" description="Disordered" evidence="1">
    <location>
        <begin position="1"/>
        <end position="114"/>
    </location>
</feature>
<feature type="compositionally biased region" description="Basic residues" evidence="1">
    <location>
        <begin position="493"/>
        <end position="506"/>
    </location>
</feature>
<evidence type="ECO:0000313" key="2">
    <source>
        <dbReference type="EMBL" id="PGH08754.1"/>
    </source>
</evidence>
<feature type="compositionally biased region" description="Low complexity" evidence="1">
    <location>
        <begin position="1"/>
        <end position="20"/>
    </location>
</feature>
<dbReference type="AlphaFoldDB" id="A0A2B7XAT1"/>
<evidence type="ECO:0000256" key="1">
    <source>
        <dbReference type="SAM" id="MobiDB-lite"/>
    </source>
</evidence>
<dbReference type="EMBL" id="PDNA01000157">
    <property type="protein sequence ID" value="PGH08754.1"/>
    <property type="molecule type" value="Genomic_DNA"/>
</dbReference>
<reference evidence="2 3" key="1">
    <citation type="submission" date="2017-10" db="EMBL/GenBank/DDBJ databases">
        <title>Comparative genomics in systemic dimorphic fungi from Ajellomycetaceae.</title>
        <authorList>
            <person name="Munoz J.F."/>
            <person name="Mcewen J.G."/>
            <person name="Clay O.K."/>
            <person name="Cuomo C.A."/>
        </authorList>
    </citation>
    <scope>NUCLEOTIDE SEQUENCE [LARGE SCALE GENOMIC DNA]</scope>
    <source>
        <strain evidence="2 3">UAMH7299</strain>
    </source>
</reference>
<dbReference type="OrthoDB" id="4505596at2759"/>
<gene>
    <name evidence="2" type="ORF">AJ80_07792</name>
</gene>
<sequence>MSSPIKMSSRRSSSGPKSASKLPRAADNTPATPTFGSPSMRASKRRRIDTDTGIMLGIRNGASRYLSDRTASGQNENIQGSPPTNASPRMNTRSSTRRLSEKNQPSLSLELSGYPRDSDPIALALWVARKTTDAGDEQASTNGNAVSPSHQVHIQRSVDRNSSVAGSPYPSHESTPRTRRSLRKSTLSQEIHFDSPTSERTMATMDPLSGESNGADYSHTYKKLLARLAPQLSGLELFTPGFADKYFRTQARDNSIDGNVVAAGTLLINILATLSTGKLDSKLQAAADALIKGLDEEPLRFTMALSLLSRDPLVVQAVNIINSEARSNELTAAAGFAAPIDENGEYQKSLSPDIHYLKEPSASLNTHDSRPYKYIPSPSFFSSSSPPSLPQPSLDFSQNHTAALPKSSFDSSLSPSTSLPQPRTFTSPSSHLSNSSPNHPHTDTSSIISDDFEIYEVIAASSKMEGPRRTSTRKRQPSERAIEAAQNAAASRPQKKAKKANNKKKAAAAATITTPTTTPPAAGQLETAEESAVPLDNIDLAVVIAVAGSNGIELSEADAKMVQQILHLASAAVADDWQPEVEVDVAAARRRFYGEEEEEEGKEEAAAPVGHRRGGTLPTIPEEPSENEDEPAGAQAEPVQEVAELVSAPAGGTQSGRPAGDFADQPRPFTSEQGWLYTGRYDSNGAEIIEAPKGVTWHEAKSTPGVPSPPPALKPRDQVERDEIFGFPPVTGSPNVPQGDKPFEPEDVEAERELIAARKMAEEFGITFDQETELEDLLGALGELLGCDPSEVLAPSFRGKEKRATTTTNEADAERALIEARRRADEFGITYDGETTLEDLMGALTELLGYEPSDVYHLSRAKKRSFDNDDDDKVVETDEISASSRQGAKRRKRQRVVPAAETEPANTPRRRGRPVRRRVE</sequence>
<evidence type="ECO:0000313" key="3">
    <source>
        <dbReference type="Proteomes" id="UP000224634"/>
    </source>
</evidence>
<feature type="region of interest" description="Disordered" evidence="1">
    <location>
        <begin position="459"/>
        <end position="529"/>
    </location>
</feature>
<name>A0A2B7XAT1_POLH7</name>
<feature type="region of interest" description="Disordered" evidence="1">
    <location>
        <begin position="404"/>
        <end position="447"/>
    </location>
</feature>
<feature type="compositionally biased region" description="Polar residues" evidence="1">
    <location>
        <begin position="138"/>
        <end position="165"/>
    </location>
</feature>